<evidence type="ECO:0000313" key="9">
    <source>
        <dbReference type="Proteomes" id="UP000650511"/>
    </source>
</evidence>
<dbReference type="EMBL" id="BMHA01000005">
    <property type="protein sequence ID" value="GGI05931.1"/>
    <property type="molecule type" value="Genomic_DNA"/>
</dbReference>
<keyword evidence="9" id="KW-1185">Reference proteome</keyword>
<accession>A0A8J3AE67</accession>
<dbReference type="GO" id="GO:0005886">
    <property type="term" value="C:plasma membrane"/>
    <property type="evidence" value="ECO:0007669"/>
    <property type="project" value="TreeGrafter"/>
</dbReference>
<comment type="caution">
    <text evidence="8">The sequence shown here is derived from an EMBL/GenBank/DDBJ whole genome shotgun (WGS) entry which is preliminary data.</text>
</comment>
<proteinExistence type="inferred from homology"/>
<organism evidence="8 9">
    <name type="scientific">Egicoccus halophilus</name>
    <dbReference type="NCBI Taxonomy" id="1670830"/>
    <lineage>
        <taxon>Bacteria</taxon>
        <taxon>Bacillati</taxon>
        <taxon>Actinomycetota</taxon>
        <taxon>Nitriliruptoria</taxon>
        <taxon>Egicoccales</taxon>
        <taxon>Egicoccaceae</taxon>
        <taxon>Egicoccus</taxon>
    </lineage>
</organism>
<evidence type="ECO:0000256" key="6">
    <source>
        <dbReference type="SAM" id="Phobius"/>
    </source>
</evidence>
<reference evidence="8" key="2">
    <citation type="submission" date="2020-09" db="EMBL/GenBank/DDBJ databases">
        <authorList>
            <person name="Sun Q."/>
            <person name="Zhou Y."/>
        </authorList>
    </citation>
    <scope>NUCLEOTIDE SEQUENCE</scope>
    <source>
        <strain evidence="8">CGMCC 1.14988</strain>
    </source>
</reference>
<evidence type="ECO:0000256" key="2">
    <source>
        <dbReference type="ARBA" id="ARBA00009399"/>
    </source>
</evidence>
<protein>
    <recommendedName>
        <fullName evidence="7">GtrA/DPMS transmembrane domain-containing protein</fullName>
    </recommendedName>
</protein>
<dbReference type="InterPro" id="IPR051401">
    <property type="entry name" value="GtrA_CellWall_Glycosyl"/>
</dbReference>
<keyword evidence="5 6" id="KW-0472">Membrane</keyword>
<feature type="transmembrane region" description="Helical" evidence="6">
    <location>
        <begin position="112"/>
        <end position="131"/>
    </location>
</feature>
<evidence type="ECO:0000256" key="3">
    <source>
        <dbReference type="ARBA" id="ARBA00022692"/>
    </source>
</evidence>
<evidence type="ECO:0000256" key="5">
    <source>
        <dbReference type="ARBA" id="ARBA00023136"/>
    </source>
</evidence>
<sequence>MGTSTEARASGARGLRDARRLLRYGVSGTTAALVHLLALTALVELLAVRPVTASAMGFGCGLVVSYALQRRWVFATRRRHRRTLPRYLVVVGAGLAVNTLVLLVGTELFSHHYAWVQLAAFVAAPANNYVLNSLWTFR</sequence>
<evidence type="ECO:0000256" key="4">
    <source>
        <dbReference type="ARBA" id="ARBA00022989"/>
    </source>
</evidence>
<dbReference type="GO" id="GO:0000271">
    <property type="term" value="P:polysaccharide biosynthetic process"/>
    <property type="evidence" value="ECO:0007669"/>
    <property type="project" value="InterPro"/>
</dbReference>
<dbReference type="Pfam" id="PF04138">
    <property type="entry name" value="GtrA_DPMS_TM"/>
    <property type="match status" value="1"/>
</dbReference>
<dbReference type="InterPro" id="IPR007267">
    <property type="entry name" value="GtrA_DPMS_TM"/>
</dbReference>
<dbReference type="RefSeq" id="WP_205745418.1">
    <property type="nucleotide sequence ID" value="NZ_BMHA01000005.1"/>
</dbReference>
<name>A0A8J3AE67_9ACTN</name>
<evidence type="ECO:0000259" key="7">
    <source>
        <dbReference type="Pfam" id="PF04138"/>
    </source>
</evidence>
<feature type="transmembrane region" description="Helical" evidence="6">
    <location>
        <begin position="47"/>
        <end position="67"/>
    </location>
</feature>
<feature type="transmembrane region" description="Helical" evidence="6">
    <location>
        <begin position="87"/>
        <end position="106"/>
    </location>
</feature>
<dbReference type="Proteomes" id="UP000650511">
    <property type="component" value="Unassembled WGS sequence"/>
</dbReference>
<feature type="domain" description="GtrA/DPMS transmembrane" evidence="7">
    <location>
        <begin position="23"/>
        <end position="137"/>
    </location>
</feature>
<dbReference type="PANTHER" id="PTHR38459:SF1">
    <property type="entry name" value="PROPHAGE BACTOPRENOL-LINKED GLUCOSE TRANSLOCASE HOMOLOG"/>
    <property type="match status" value="1"/>
</dbReference>
<dbReference type="PANTHER" id="PTHR38459">
    <property type="entry name" value="PROPHAGE BACTOPRENOL-LINKED GLUCOSE TRANSLOCASE HOMOLOG"/>
    <property type="match status" value="1"/>
</dbReference>
<comment type="subcellular location">
    <subcellularLocation>
        <location evidence="1">Membrane</location>
        <topology evidence="1">Multi-pass membrane protein</topology>
    </subcellularLocation>
</comment>
<comment type="similarity">
    <text evidence="2">Belongs to the GtrA family.</text>
</comment>
<gene>
    <name evidence="8" type="ORF">GCM10011354_16570</name>
</gene>
<feature type="transmembrane region" description="Helical" evidence="6">
    <location>
        <begin position="21"/>
        <end position="41"/>
    </location>
</feature>
<reference evidence="8" key="1">
    <citation type="journal article" date="2014" name="Int. J. Syst. Evol. Microbiol.">
        <title>Complete genome sequence of Corynebacterium casei LMG S-19264T (=DSM 44701T), isolated from a smear-ripened cheese.</title>
        <authorList>
            <consortium name="US DOE Joint Genome Institute (JGI-PGF)"/>
            <person name="Walter F."/>
            <person name="Albersmeier A."/>
            <person name="Kalinowski J."/>
            <person name="Ruckert C."/>
        </authorList>
    </citation>
    <scope>NUCLEOTIDE SEQUENCE</scope>
    <source>
        <strain evidence="8">CGMCC 1.14988</strain>
    </source>
</reference>
<dbReference type="AlphaFoldDB" id="A0A8J3AE67"/>
<evidence type="ECO:0000313" key="8">
    <source>
        <dbReference type="EMBL" id="GGI05931.1"/>
    </source>
</evidence>
<evidence type="ECO:0000256" key="1">
    <source>
        <dbReference type="ARBA" id="ARBA00004141"/>
    </source>
</evidence>
<keyword evidence="3 6" id="KW-0812">Transmembrane</keyword>
<keyword evidence="4 6" id="KW-1133">Transmembrane helix</keyword>